<evidence type="ECO:0000313" key="3">
    <source>
        <dbReference type="EMBL" id="GHP03402.1"/>
    </source>
</evidence>
<keyword evidence="1" id="KW-0175">Coiled coil</keyword>
<sequence>MRRDSQSSSGRAGRSRADPELNNKVKNSLDRLAFAAQTGAVKNALKDSVLDAVSETGGYLNLASEGVFKINAARYASQWTPTIDKLGLKQTYVKVSAEACDRIKFYEEGNLKKLVDAHTRERETVLSENAALRSMLKGYIPDLESSSKDVAEIKETEDGVNRALLMSAMEEITRLKTREQSLERDLATMRVGKTFGAVTGADSSREGRLTREVERLQEDNERKDWMIKEKQKEIDEVKGRYKISRARKLEEQFQELCESLQSTVKTHDQIVEVLGGGLKAKLDVMADQIEDLTEEVHEKQEKFNVLKDAVLSLLRDNDTSQVPVISGICRFTDEETAAAENGVNDRSSRTIVFPRLLASPINAIVGPLLKNVGVCAPPVRSIRGAATPPTPSAGGTAGAAAQAGETPPASPSAKAPGVMDAPGADPITPPVTSGKTAGGAGASDETAAAAADPETPPTATKEEGNADAAQVQSTANSAAPSPAVSAAADKVASVRDAVESAANSPVPSSAAPSAAATPVRSSAKKAARGQRFSGFDVEDGVRRKLADPALAALQKEMKAKKKQEKKQKAKASNEPQPAGGFGGFGGDDDDSDEDSDSD</sequence>
<organism evidence="3 4">
    <name type="scientific">Pycnococcus provasolii</name>
    <dbReference type="NCBI Taxonomy" id="41880"/>
    <lineage>
        <taxon>Eukaryota</taxon>
        <taxon>Viridiplantae</taxon>
        <taxon>Chlorophyta</taxon>
        <taxon>Pseudoscourfieldiophyceae</taxon>
        <taxon>Pseudoscourfieldiales</taxon>
        <taxon>Pycnococcaceae</taxon>
        <taxon>Pycnococcus</taxon>
    </lineage>
</organism>
<feature type="compositionally biased region" description="Low complexity" evidence="2">
    <location>
        <begin position="499"/>
        <end position="521"/>
    </location>
</feature>
<dbReference type="EMBL" id="BNJQ01000005">
    <property type="protein sequence ID" value="GHP03402.1"/>
    <property type="molecule type" value="Genomic_DNA"/>
</dbReference>
<feature type="compositionally biased region" description="Low complexity" evidence="2">
    <location>
        <begin position="1"/>
        <end position="12"/>
    </location>
</feature>
<evidence type="ECO:0000256" key="2">
    <source>
        <dbReference type="SAM" id="MobiDB-lite"/>
    </source>
</evidence>
<keyword evidence="4" id="KW-1185">Reference proteome</keyword>
<proteinExistence type="predicted"/>
<feature type="compositionally biased region" description="Low complexity" evidence="2">
    <location>
        <begin position="442"/>
        <end position="459"/>
    </location>
</feature>
<feature type="coiled-coil region" evidence="1">
    <location>
        <begin position="213"/>
        <end position="247"/>
    </location>
</feature>
<feature type="compositionally biased region" description="Basic residues" evidence="2">
    <location>
        <begin position="558"/>
        <end position="569"/>
    </location>
</feature>
<evidence type="ECO:0000313" key="4">
    <source>
        <dbReference type="Proteomes" id="UP000660262"/>
    </source>
</evidence>
<gene>
    <name evidence="3" type="ORF">PPROV_000215700</name>
</gene>
<evidence type="ECO:0000256" key="1">
    <source>
        <dbReference type="SAM" id="Coils"/>
    </source>
</evidence>
<dbReference type="Proteomes" id="UP000660262">
    <property type="component" value="Unassembled WGS sequence"/>
</dbReference>
<feature type="compositionally biased region" description="Low complexity" evidence="2">
    <location>
        <begin position="385"/>
        <end position="407"/>
    </location>
</feature>
<feature type="region of interest" description="Disordered" evidence="2">
    <location>
        <begin position="385"/>
        <end position="598"/>
    </location>
</feature>
<name>A0A830H9V1_9CHLO</name>
<protein>
    <submittedName>
        <fullName evidence="3">Uncharacterized protein</fullName>
    </submittedName>
</protein>
<feature type="compositionally biased region" description="Low complexity" evidence="2">
    <location>
        <begin position="475"/>
        <end position="491"/>
    </location>
</feature>
<dbReference type="AlphaFoldDB" id="A0A830H9V1"/>
<feature type="region of interest" description="Disordered" evidence="2">
    <location>
        <begin position="1"/>
        <end position="22"/>
    </location>
</feature>
<feature type="compositionally biased region" description="Acidic residues" evidence="2">
    <location>
        <begin position="586"/>
        <end position="598"/>
    </location>
</feature>
<dbReference type="OrthoDB" id="498691at2759"/>
<feature type="coiled-coil region" evidence="1">
    <location>
        <begin position="282"/>
        <end position="309"/>
    </location>
</feature>
<comment type="caution">
    <text evidence="3">The sequence shown here is derived from an EMBL/GenBank/DDBJ whole genome shotgun (WGS) entry which is preliminary data.</text>
</comment>
<accession>A0A830H9V1</accession>
<reference evidence="3" key="1">
    <citation type="submission" date="2020-10" db="EMBL/GenBank/DDBJ databases">
        <title>Unveiling of a novel bifunctional photoreceptor, Dualchrome1, isolated from a cosmopolitan green alga.</title>
        <authorList>
            <person name="Suzuki S."/>
            <person name="Kawachi M."/>
        </authorList>
    </citation>
    <scope>NUCLEOTIDE SEQUENCE</scope>
    <source>
        <strain evidence="3">NIES 2893</strain>
    </source>
</reference>